<keyword evidence="3" id="KW-1185">Reference proteome</keyword>
<evidence type="ECO:0000313" key="2">
    <source>
        <dbReference type="EMBL" id="MFA9950964.1"/>
    </source>
</evidence>
<comment type="caution">
    <text evidence="2">The sequence shown here is derived from an EMBL/GenBank/DDBJ whole genome shotgun (WGS) entry which is preliminary data.</text>
</comment>
<evidence type="ECO:0000256" key="1">
    <source>
        <dbReference type="SAM" id="Phobius"/>
    </source>
</evidence>
<keyword evidence="1" id="KW-0472">Membrane</keyword>
<keyword evidence="1" id="KW-0812">Transmembrane</keyword>
<dbReference type="EMBL" id="JBEUWX010000003">
    <property type="protein sequence ID" value="MFA9950964.1"/>
    <property type="molecule type" value="Genomic_DNA"/>
</dbReference>
<sequence>MRHTDTSVQTPPKYARLAVGLWIAAGLFCLNVLEARAESAIRTKPATTAERAATADAQSTQLRVLMEKSGASAALDAVPENMKRGIDEALKKAPKRPDVEQLRRLYAVIDTAYAPEKTKAMFFQRLSEKIPPELGAKILVFLDSPLGRRIVEQEKRWQDPKVFAEIQANAAKLIAELGGNTTRLALYQSLDQALELTPNAVKSFISTAMAVNAALLSGQFEMQNRPTLAEIQKNLESQQFAIASAMSQTMLSSMAYAYRNLSEAELNAYLQFALSPEGKDFTRESSAILSQIMMECAYDAGKLAQPEQPPI</sequence>
<evidence type="ECO:0000313" key="3">
    <source>
        <dbReference type="Proteomes" id="UP001574673"/>
    </source>
</evidence>
<feature type="transmembrane region" description="Helical" evidence="1">
    <location>
        <begin position="14"/>
        <end position="33"/>
    </location>
</feature>
<proteinExistence type="predicted"/>
<name>A0ABV4UHP8_9RHOO</name>
<protein>
    <recommendedName>
        <fullName evidence="4">DUF2059 domain-containing protein</fullName>
    </recommendedName>
</protein>
<reference evidence="3" key="1">
    <citation type="submission" date="2024-06" db="EMBL/GenBank/DDBJ databases">
        <title>Radixoralia hellwigii gen. nov., sp nov., isolated from a root canal in the human oral cavity.</title>
        <authorList>
            <person name="Bartsch S."/>
            <person name="Wittmer A."/>
            <person name="Schulz A.-K."/>
            <person name="Neumann-Schaal M."/>
            <person name="Wolf J."/>
            <person name="Gronow S."/>
            <person name="Tennert C."/>
            <person name="Haecker G."/>
            <person name="Cieplik F."/>
            <person name="Al-Ahmad A."/>
        </authorList>
    </citation>
    <scope>NUCLEOTIDE SEQUENCE [LARGE SCALE GENOMIC DNA]</scope>
    <source>
        <strain evidence="3">Wk13</strain>
    </source>
</reference>
<accession>A0ABV4UHP8</accession>
<dbReference type="Proteomes" id="UP001574673">
    <property type="component" value="Unassembled WGS sequence"/>
</dbReference>
<keyword evidence="1" id="KW-1133">Transmembrane helix</keyword>
<evidence type="ECO:0008006" key="4">
    <source>
        <dbReference type="Google" id="ProtNLM"/>
    </source>
</evidence>
<organism evidence="2 3">
    <name type="scientific">Dentiradicibacter hellwigii</name>
    <dbReference type="NCBI Taxonomy" id="3149053"/>
    <lineage>
        <taxon>Bacteria</taxon>
        <taxon>Pseudomonadati</taxon>
        <taxon>Pseudomonadota</taxon>
        <taxon>Betaproteobacteria</taxon>
        <taxon>Rhodocyclales</taxon>
        <taxon>Rhodocyclaceae</taxon>
        <taxon>Dentiradicibacter</taxon>
    </lineage>
</organism>
<gene>
    <name evidence="2" type="ORF">ABCS64_11615</name>
</gene>